<dbReference type="InterPro" id="IPR002939">
    <property type="entry name" value="DnaJ_C"/>
</dbReference>
<evidence type="ECO:0000313" key="10">
    <source>
        <dbReference type="EMBL" id="KAG6400428.1"/>
    </source>
</evidence>
<evidence type="ECO:0008006" key="12">
    <source>
        <dbReference type="Google" id="ProtNLM"/>
    </source>
</evidence>
<dbReference type="Pfam" id="PF00226">
    <property type="entry name" value="DnaJ"/>
    <property type="match status" value="1"/>
</dbReference>
<dbReference type="CDD" id="cd06257">
    <property type="entry name" value="DnaJ"/>
    <property type="match status" value="1"/>
</dbReference>
<protein>
    <recommendedName>
        <fullName evidence="12">Molecular chaperone DnaJ</fullName>
    </recommendedName>
</protein>
<feature type="domain" description="CR-type" evidence="9">
    <location>
        <begin position="256"/>
        <end position="341"/>
    </location>
</feature>
<dbReference type="Gene3D" id="1.10.287.110">
    <property type="entry name" value="DnaJ domain"/>
    <property type="match status" value="1"/>
</dbReference>
<dbReference type="SUPFAM" id="SSF57938">
    <property type="entry name" value="DnaJ/Hsp40 cysteine-rich domain"/>
    <property type="match status" value="1"/>
</dbReference>
<keyword evidence="3 5" id="KW-0863">Zinc-finger</keyword>
<dbReference type="Gene3D" id="2.10.230.10">
    <property type="entry name" value="Heat shock protein DnaJ, cysteine-rich domain"/>
    <property type="match status" value="1"/>
</dbReference>
<evidence type="ECO:0000313" key="11">
    <source>
        <dbReference type="Proteomes" id="UP000298416"/>
    </source>
</evidence>
<evidence type="ECO:0000256" key="3">
    <source>
        <dbReference type="ARBA" id="ARBA00022771"/>
    </source>
</evidence>
<dbReference type="InterPro" id="IPR001305">
    <property type="entry name" value="HSP_DnaJ_Cys-rich_dom"/>
</dbReference>
<accession>A0A8X8WUL8</accession>
<keyword evidence="1 5" id="KW-0479">Metal-binding</keyword>
<comment type="caution">
    <text evidence="10">The sequence shown here is derived from an EMBL/GenBank/DDBJ whole genome shotgun (WGS) entry which is preliminary data.</text>
</comment>
<feature type="zinc finger region" description="CR-type" evidence="5">
    <location>
        <begin position="256"/>
        <end position="341"/>
    </location>
</feature>
<evidence type="ECO:0000256" key="2">
    <source>
        <dbReference type="ARBA" id="ARBA00022737"/>
    </source>
</evidence>
<dbReference type="CDD" id="cd10747">
    <property type="entry name" value="DnaJ_C"/>
    <property type="match status" value="1"/>
</dbReference>
<feature type="region of interest" description="Disordered" evidence="6">
    <location>
        <begin position="181"/>
        <end position="207"/>
    </location>
</feature>
<evidence type="ECO:0000256" key="7">
    <source>
        <dbReference type="SAM" id="Phobius"/>
    </source>
</evidence>
<dbReference type="PROSITE" id="PS50076">
    <property type="entry name" value="DNAJ_2"/>
    <property type="match status" value="1"/>
</dbReference>
<dbReference type="GO" id="GO:0051082">
    <property type="term" value="F:unfolded protein binding"/>
    <property type="evidence" value="ECO:0007669"/>
    <property type="project" value="InterPro"/>
</dbReference>
<proteinExistence type="inferred from homology"/>
<feature type="compositionally biased region" description="Polar residues" evidence="6">
    <location>
        <begin position="192"/>
        <end position="207"/>
    </location>
</feature>
<evidence type="ECO:0000256" key="4">
    <source>
        <dbReference type="ARBA" id="ARBA00022833"/>
    </source>
</evidence>
<dbReference type="SUPFAM" id="SSF46565">
    <property type="entry name" value="Chaperone J-domain"/>
    <property type="match status" value="1"/>
</dbReference>
<dbReference type="GO" id="GO:0042026">
    <property type="term" value="P:protein refolding"/>
    <property type="evidence" value="ECO:0007669"/>
    <property type="project" value="TreeGrafter"/>
</dbReference>
<dbReference type="Gene3D" id="2.60.260.20">
    <property type="entry name" value="Urease metallochaperone UreE, N-terminal domain"/>
    <property type="match status" value="2"/>
</dbReference>
<dbReference type="InterPro" id="IPR018253">
    <property type="entry name" value="DnaJ_domain_CS"/>
</dbReference>
<dbReference type="Pfam" id="PF01556">
    <property type="entry name" value="DnaJ_C"/>
    <property type="match status" value="1"/>
</dbReference>
<gene>
    <name evidence="10" type="ORF">SASPL_137259</name>
</gene>
<dbReference type="GO" id="GO:0008270">
    <property type="term" value="F:zinc ion binding"/>
    <property type="evidence" value="ECO:0007669"/>
    <property type="project" value="UniProtKB-KW"/>
</dbReference>
<name>A0A8X8WUL8_SALSN</name>
<dbReference type="GO" id="GO:0031072">
    <property type="term" value="F:heat shock protein binding"/>
    <property type="evidence" value="ECO:0007669"/>
    <property type="project" value="InterPro"/>
</dbReference>
<dbReference type="SMART" id="SM00271">
    <property type="entry name" value="DnaJ"/>
    <property type="match status" value="1"/>
</dbReference>
<evidence type="ECO:0000259" key="9">
    <source>
        <dbReference type="PROSITE" id="PS51188"/>
    </source>
</evidence>
<feature type="compositionally biased region" description="Basic and acidic residues" evidence="6">
    <location>
        <begin position="181"/>
        <end position="190"/>
    </location>
</feature>
<keyword evidence="2" id="KW-0677">Repeat</keyword>
<evidence type="ECO:0000259" key="8">
    <source>
        <dbReference type="PROSITE" id="PS50076"/>
    </source>
</evidence>
<evidence type="ECO:0000256" key="6">
    <source>
        <dbReference type="SAM" id="MobiDB-lite"/>
    </source>
</evidence>
<dbReference type="HAMAP" id="MF_01152">
    <property type="entry name" value="DnaJ"/>
    <property type="match status" value="1"/>
</dbReference>
<dbReference type="PANTHER" id="PTHR43096">
    <property type="entry name" value="DNAJ HOMOLOG 1, MITOCHONDRIAL-RELATED"/>
    <property type="match status" value="1"/>
</dbReference>
<dbReference type="InterPro" id="IPR001623">
    <property type="entry name" value="DnaJ_domain"/>
</dbReference>
<reference evidence="10" key="2">
    <citation type="submission" date="2020-08" db="EMBL/GenBank/DDBJ databases">
        <title>Plant Genome Project.</title>
        <authorList>
            <person name="Zhang R.-G."/>
        </authorList>
    </citation>
    <scope>NUCLEOTIDE SEQUENCE</scope>
    <source>
        <strain evidence="10">Huo1</strain>
        <tissue evidence="10">Leaf</tissue>
    </source>
</reference>
<keyword evidence="7" id="KW-0812">Transmembrane</keyword>
<keyword evidence="4 5" id="KW-0862">Zinc</keyword>
<dbReference type="PANTHER" id="PTHR43096:SF36">
    <property type="entry name" value="CHAPERONE PROTEIN DNAJ 1, MITOCHONDRIAL"/>
    <property type="match status" value="1"/>
</dbReference>
<evidence type="ECO:0000256" key="5">
    <source>
        <dbReference type="PROSITE-ProRule" id="PRU00546"/>
    </source>
</evidence>
<dbReference type="Proteomes" id="UP000298416">
    <property type="component" value="Unassembled WGS sequence"/>
</dbReference>
<dbReference type="FunFam" id="2.60.260.20:FF:000005">
    <property type="entry name" value="Chaperone protein dnaJ 1, mitochondrial"/>
    <property type="match status" value="1"/>
</dbReference>
<reference evidence="10" key="1">
    <citation type="submission" date="2018-01" db="EMBL/GenBank/DDBJ databases">
        <authorList>
            <person name="Mao J.F."/>
        </authorList>
    </citation>
    <scope>NUCLEOTIDE SEQUENCE</scope>
    <source>
        <strain evidence="10">Huo1</strain>
        <tissue evidence="10">Leaf</tissue>
    </source>
</reference>
<feature type="transmembrane region" description="Helical" evidence="7">
    <location>
        <begin position="531"/>
        <end position="549"/>
    </location>
</feature>
<dbReference type="PRINTS" id="PR00625">
    <property type="entry name" value="JDOMAIN"/>
</dbReference>
<dbReference type="GO" id="GO:0005737">
    <property type="term" value="C:cytoplasm"/>
    <property type="evidence" value="ECO:0007669"/>
    <property type="project" value="TreeGrafter"/>
</dbReference>
<dbReference type="InterPro" id="IPR012724">
    <property type="entry name" value="DnaJ"/>
</dbReference>
<dbReference type="InterPro" id="IPR008971">
    <property type="entry name" value="HSP40/DnaJ_pept-bd"/>
</dbReference>
<dbReference type="PROSITE" id="PS00636">
    <property type="entry name" value="DNAJ_1"/>
    <property type="match status" value="1"/>
</dbReference>
<dbReference type="GO" id="GO:0005524">
    <property type="term" value="F:ATP binding"/>
    <property type="evidence" value="ECO:0007669"/>
    <property type="project" value="InterPro"/>
</dbReference>
<dbReference type="InterPro" id="IPR036869">
    <property type="entry name" value="J_dom_sf"/>
</dbReference>
<dbReference type="AlphaFoldDB" id="A0A8X8WUL8"/>
<dbReference type="InterPro" id="IPR036410">
    <property type="entry name" value="HSP_DnaJ_Cys-rich_dom_sf"/>
</dbReference>
<organism evidence="10">
    <name type="scientific">Salvia splendens</name>
    <name type="common">Scarlet sage</name>
    <dbReference type="NCBI Taxonomy" id="180675"/>
    <lineage>
        <taxon>Eukaryota</taxon>
        <taxon>Viridiplantae</taxon>
        <taxon>Streptophyta</taxon>
        <taxon>Embryophyta</taxon>
        <taxon>Tracheophyta</taxon>
        <taxon>Spermatophyta</taxon>
        <taxon>Magnoliopsida</taxon>
        <taxon>eudicotyledons</taxon>
        <taxon>Gunneridae</taxon>
        <taxon>Pentapetalae</taxon>
        <taxon>asterids</taxon>
        <taxon>lamiids</taxon>
        <taxon>Lamiales</taxon>
        <taxon>Lamiaceae</taxon>
        <taxon>Nepetoideae</taxon>
        <taxon>Mentheae</taxon>
        <taxon>Salviinae</taxon>
        <taxon>Salvia</taxon>
        <taxon>Salvia subgen. Calosphace</taxon>
        <taxon>core Calosphace</taxon>
    </lineage>
</organism>
<dbReference type="GO" id="GO:0009408">
    <property type="term" value="P:response to heat"/>
    <property type="evidence" value="ECO:0007669"/>
    <property type="project" value="InterPro"/>
</dbReference>
<dbReference type="SUPFAM" id="SSF49493">
    <property type="entry name" value="HSP40/DnaJ peptide-binding domain"/>
    <property type="match status" value="2"/>
</dbReference>
<dbReference type="EMBL" id="PNBA02000014">
    <property type="protein sequence ID" value="KAG6400428.1"/>
    <property type="molecule type" value="Genomic_DNA"/>
</dbReference>
<keyword evidence="11" id="KW-1185">Reference proteome</keyword>
<feature type="domain" description="J" evidence="8">
    <location>
        <begin position="125"/>
        <end position="190"/>
    </location>
</feature>
<keyword evidence="7" id="KW-1133">Transmembrane helix</keyword>
<keyword evidence="7" id="KW-0472">Membrane</keyword>
<evidence type="ECO:0000256" key="1">
    <source>
        <dbReference type="ARBA" id="ARBA00022723"/>
    </source>
</evidence>
<dbReference type="PROSITE" id="PS51188">
    <property type="entry name" value="ZF_CR"/>
    <property type="match status" value="1"/>
</dbReference>
<sequence>MIIQLKCKNIKFTKGFKQSFKPLPNFIFPSILPQSLSMRRWRASSPKSLADKLLKTYAKSSDGVLCGKIPNFQRALIYSPCRWNHSPAAYQFGYRECLAGFALKEMLFSRRFIHATGACRSEARDYYEILGVSGDATVDEIKKAFRALAKKYHPDANKNNPSAKRKFQEIREAYETLKDPDKKTHYDRLRQSSKTNGTRSSDNFNTGSSRFRHAHGAQFSDSFHKIFSEIFETETENVGGDIQVELVLTFSEAAQGCTKHFSFDADVPCDSCVVELDSVTNALCGRGHPLDAQTITCPTCRGIGRVTIPPFTTTCSTCKGAGRIIKEYCTACGGSGACKGVRDARVTIPAGVDAGDTVRVARAGVLTVRSNIFASGILLEGLKKVLQRFVAEDPIFSRNGADLYVDKYISLTQAILGGSVDVATLSGKKQLTIPRGVQHGQLVKLRGKGLPKSGFMVTHGDQYIRFCIKLPPTVTERQRAILEEFEKEQSDEDNRSASSSCDIYRGFISGYLLVELYRWQFWVRRSAWPEFILEFSVLTMILLVLVKVLN</sequence>